<keyword evidence="7 8" id="KW-0472">Membrane</keyword>
<feature type="domain" description="ABC3 transporter permease C-terminal" evidence="9">
    <location>
        <begin position="271"/>
        <end position="402"/>
    </location>
</feature>
<reference evidence="11 12" key="1">
    <citation type="journal article" date="2012" name="ISME J.">
        <title>Genomic insights to SAR86, an abundant and uncultivated marine bacterial lineage.</title>
        <authorList>
            <person name="Dupont C.L."/>
            <person name="Rusch D.B."/>
            <person name="Yooseph S."/>
            <person name="Lombardo M.J."/>
            <person name="Richter R.A."/>
            <person name="Valas R."/>
            <person name="Novotny M."/>
            <person name="Yee-Greenbaum J."/>
            <person name="Selengut J.D."/>
            <person name="Haft D.H."/>
            <person name="Halpern A.L."/>
            <person name="Lasken R.S."/>
            <person name="Nealson K."/>
            <person name="Friedman R."/>
            <person name="Venter J.C."/>
        </authorList>
    </citation>
    <scope>NUCLEOTIDE SEQUENCE [LARGE SCALE GENOMIC DNA]</scope>
</reference>
<accession>J4V004</accession>
<feature type="transmembrane region" description="Helical" evidence="8">
    <location>
        <begin position="375"/>
        <end position="392"/>
    </location>
</feature>
<dbReference type="Pfam" id="PF12704">
    <property type="entry name" value="MacB_PCD"/>
    <property type="match status" value="1"/>
</dbReference>
<dbReference type="AlphaFoldDB" id="J4V004"/>
<dbReference type="InterPro" id="IPR003838">
    <property type="entry name" value="ABC3_permease_C"/>
</dbReference>
<dbReference type="EMBL" id="JH611156">
    <property type="protein sequence ID" value="EJP71962.1"/>
    <property type="molecule type" value="Genomic_DNA"/>
</dbReference>
<dbReference type="GO" id="GO:0042953">
    <property type="term" value="P:lipoprotein transport"/>
    <property type="evidence" value="ECO:0007669"/>
    <property type="project" value="InterPro"/>
</dbReference>
<dbReference type="GO" id="GO:0098797">
    <property type="term" value="C:plasma membrane protein complex"/>
    <property type="evidence" value="ECO:0007669"/>
    <property type="project" value="TreeGrafter"/>
</dbReference>
<keyword evidence="5 8" id="KW-0812">Transmembrane</keyword>
<evidence type="ECO:0000256" key="8">
    <source>
        <dbReference type="SAM" id="Phobius"/>
    </source>
</evidence>
<evidence type="ECO:0000256" key="3">
    <source>
        <dbReference type="ARBA" id="ARBA00022448"/>
    </source>
</evidence>
<evidence type="ECO:0000313" key="12">
    <source>
        <dbReference type="Proteomes" id="UP000010305"/>
    </source>
</evidence>
<protein>
    <submittedName>
        <fullName evidence="11">LolC/E family lipoprotein releasing system, transmembrane protein</fullName>
    </submittedName>
</protein>
<dbReference type="InterPro" id="IPR011925">
    <property type="entry name" value="LolCE_TM"/>
</dbReference>
<evidence type="ECO:0000256" key="6">
    <source>
        <dbReference type="ARBA" id="ARBA00022989"/>
    </source>
</evidence>
<keyword evidence="4" id="KW-1003">Cell membrane</keyword>
<evidence type="ECO:0000259" key="10">
    <source>
        <dbReference type="Pfam" id="PF12704"/>
    </source>
</evidence>
<evidence type="ECO:0000259" key="9">
    <source>
        <dbReference type="Pfam" id="PF02687"/>
    </source>
</evidence>
<feature type="domain" description="MacB-like periplasmic core" evidence="10">
    <location>
        <begin position="25"/>
        <end position="227"/>
    </location>
</feature>
<evidence type="ECO:0000256" key="4">
    <source>
        <dbReference type="ARBA" id="ARBA00022475"/>
    </source>
</evidence>
<comment type="similarity">
    <text evidence="2">Belongs to the ABC-4 integral membrane protein family. LolC/E subfamily.</text>
</comment>
<feature type="transmembrane region" description="Helical" evidence="8">
    <location>
        <begin position="267"/>
        <end position="292"/>
    </location>
</feature>
<gene>
    <name evidence="11" type="ORF">NT01SARS_0447</name>
</gene>
<evidence type="ECO:0000256" key="2">
    <source>
        <dbReference type="ARBA" id="ARBA00005236"/>
    </source>
</evidence>
<comment type="subcellular location">
    <subcellularLocation>
        <location evidence="1">Cell membrane</location>
        <topology evidence="1">Multi-pass membrane protein</topology>
    </subcellularLocation>
</comment>
<keyword evidence="3" id="KW-0813">Transport</keyword>
<sequence>MSSISFNLGYRYLRSKKGGIFSFTTILAILGLSIGVASLIIVTSVMNGFQKELENRILGVIPHAIVYNDDSIENYEELIEKINANNDVYESSPYIEIQALISSSSENQPVSLIGIEPDKEKEISILPQYMIIGDFENLNNKNSVIIGSSLAANLGAYVGDNIVITTPDIKSTIIGSYPLSVTLEIVGIYELRTEIDQYLVLTSHKTAQKLKKFSTDQTESIRIKTTDLFKADLIGSNIALELGNSFYISSWKDTHGTLFEAIKFEKLLISLMLFLIVAVASILVLSTIVMTVKSKEREVAILRTLGASSNQLTLIFFTQGILLSVIGIFIGVMIGYLFTININNIINILEAMLGRNLLEAYFINYFPYFIDHKQILFICLISLILSISASFLPSLRATKLNPVEILRHE</sequence>
<proteinExistence type="inferred from homology"/>
<keyword evidence="11" id="KW-0449">Lipoprotein</keyword>
<feature type="transmembrane region" description="Helical" evidence="8">
    <location>
        <begin position="20"/>
        <end position="46"/>
    </location>
</feature>
<evidence type="ECO:0000313" key="11">
    <source>
        <dbReference type="EMBL" id="EJP71962.1"/>
    </source>
</evidence>
<dbReference type="GO" id="GO:0044874">
    <property type="term" value="P:lipoprotein localization to outer membrane"/>
    <property type="evidence" value="ECO:0007669"/>
    <property type="project" value="TreeGrafter"/>
</dbReference>
<keyword evidence="6 8" id="KW-1133">Transmembrane helix</keyword>
<organism evidence="11 12">
    <name type="scientific">SAR86 cluster bacterium SAR86A</name>
    <dbReference type="NCBI Taxonomy" id="1123866"/>
    <lineage>
        <taxon>Bacteria</taxon>
        <taxon>Pseudomonadati</taxon>
        <taxon>Pseudomonadota</taxon>
        <taxon>Gammaproteobacteria</taxon>
        <taxon>SAR86 cluster</taxon>
    </lineage>
</organism>
<dbReference type="PANTHER" id="PTHR30489:SF0">
    <property type="entry name" value="LIPOPROTEIN-RELEASING SYSTEM TRANSMEMBRANE PROTEIN LOLE"/>
    <property type="match status" value="1"/>
</dbReference>
<dbReference type="STRING" id="1123866.NT01SARS_0447"/>
<evidence type="ECO:0000256" key="7">
    <source>
        <dbReference type="ARBA" id="ARBA00023136"/>
    </source>
</evidence>
<dbReference type="PANTHER" id="PTHR30489">
    <property type="entry name" value="LIPOPROTEIN-RELEASING SYSTEM TRANSMEMBRANE PROTEIN LOLE"/>
    <property type="match status" value="1"/>
</dbReference>
<dbReference type="Proteomes" id="UP000010305">
    <property type="component" value="Unassembled WGS sequence"/>
</dbReference>
<dbReference type="HOGENOM" id="CLU_000604_8_1_6"/>
<dbReference type="InterPro" id="IPR051447">
    <property type="entry name" value="Lipoprotein-release_system"/>
</dbReference>
<dbReference type="Pfam" id="PF02687">
    <property type="entry name" value="FtsX"/>
    <property type="match status" value="1"/>
</dbReference>
<feature type="transmembrane region" description="Helical" evidence="8">
    <location>
        <begin position="312"/>
        <end position="338"/>
    </location>
</feature>
<evidence type="ECO:0000256" key="5">
    <source>
        <dbReference type="ARBA" id="ARBA00022692"/>
    </source>
</evidence>
<name>J4V004_9GAMM</name>
<evidence type="ECO:0000256" key="1">
    <source>
        <dbReference type="ARBA" id="ARBA00004651"/>
    </source>
</evidence>
<dbReference type="InterPro" id="IPR025857">
    <property type="entry name" value="MacB_PCD"/>
</dbReference>
<dbReference type="NCBIfam" id="TIGR02212">
    <property type="entry name" value="lolCE"/>
    <property type="match status" value="1"/>
</dbReference>